<protein>
    <submittedName>
        <fullName evidence="5">DeoR/GlpR transcriptional regulator</fullName>
    </submittedName>
</protein>
<dbReference type="PANTHER" id="PTHR30363">
    <property type="entry name" value="HTH-TYPE TRANSCRIPTIONAL REGULATOR SRLR-RELATED"/>
    <property type="match status" value="1"/>
</dbReference>
<keyword evidence="6" id="KW-1185">Reference proteome</keyword>
<proteinExistence type="predicted"/>
<gene>
    <name evidence="5" type="ORF">FGL95_23600</name>
</gene>
<dbReference type="InterPro" id="IPR036388">
    <property type="entry name" value="WH-like_DNA-bd_sf"/>
</dbReference>
<organism evidence="5 6">
    <name type="scientific">Antrihabitans stalactiti</name>
    <dbReference type="NCBI Taxonomy" id="2584121"/>
    <lineage>
        <taxon>Bacteria</taxon>
        <taxon>Bacillati</taxon>
        <taxon>Actinomycetota</taxon>
        <taxon>Actinomycetes</taxon>
        <taxon>Mycobacteriales</taxon>
        <taxon>Nocardiaceae</taxon>
        <taxon>Antrihabitans</taxon>
    </lineage>
</organism>
<reference evidence="5 6" key="1">
    <citation type="submission" date="2019-05" db="EMBL/GenBank/DDBJ databases">
        <authorList>
            <person name="Lee S.D."/>
        </authorList>
    </citation>
    <scope>NUCLEOTIDE SEQUENCE [LARGE SCALE GENOMIC DNA]</scope>
    <source>
        <strain evidence="5 6">YC2-7</strain>
    </source>
</reference>
<dbReference type="PANTHER" id="PTHR30363:SF44">
    <property type="entry name" value="AGA OPERON TRANSCRIPTIONAL REPRESSOR-RELATED"/>
    <property type="match status" value="1"/>
</dbReference>
<evidence type="ECO:0000313" key="5">
    <source>
        <dbReference type="EMBL" id="NMN98028.1"/>
    </source>
</evidence>
<dbReference type="Proteomes" id="UP000535543">
    <property type="component" value="Unassembled WGS sequence"/>
</dbReference>
<dbReference type="PROSITE" id="PS51000">
    <property type="entry name" value="HTH_DEOR_2"/>
    <property type="match status" value="1"/>
</dbReference>
<dbReference type="GO" id="GO:0003700">
    <property type="term" value="F:DNA-binding transcription factor activity"/>
    <property type="evidence" value="ECO:0007669"/>
    <property type="project" value="InterPro"/>
</dbReference>
<dbReference type="SUPFAM" id="SSF100950">
    <property type="entry name" value="NagB/RpiA/CoA transferase-like"/>
    <property type="match status" value="1"/>
</dbReference>
<evidence type="ECO:0000256" key="1">
    <source>
        <dbReference type="ARBA" id="ARBA00023015"/>
    </source>
</evidence>
<dbReference type="PRINTS" id="PR00037">
    <property type="entry name" value="HTHLACR"/>
</dbReference>
<keyword evidence="3" id="KW-0804">Transcription</keyword>
<keyword evidence="1" id="KW-0805">Transcription regulation</keyword>
<dbReference type="Pfam" id="PF00455">
    <property type="entry name" value="DeoRC"/>
    <property type="match status" value="1"/>
</dbReference>
<dbReference type="AlphaFoldDB" id="A0A848KJL3"/>
<feature type="domain" description="HTH deoR-type" evidence="4">
    <location>
        <begin position="9"/>
        <end position="64"/>
    </location>
</feature>
<dbReference type="SMART" id="SM00420">
    <property type="entry name" value="HTH_DEOR"/>
    <property type="match status" value="1"/>
</dbReference>
<dbReference type="Gene3D" id="1.10.10.10">
    <property type="entry name" value="Winged helix-like DNA-binding domain superfamily/Winged helix DNA-binding domain"/>
    <property type="match status" value="1"/>
</dbReference>
<accession>A0A848KJL3</accession>
<sequence>MSGPNPSDRSLRWSQLLELLAENGRLTVEDATQRLGVSAATVRRDFTSLADQQLATRTHGGIVATSVAYDLPTRYRQVVGKDAKQRIADAAANRIAAGAVVGINGGTTTTAIARVLGGRPQLAQSGGEPLTIVTNALNIAAEMVLRPHIRTICIGGVARRESYELHGPFAARFLEDIRMDVLILGVNAVTADGGAQCRHLGEAGISAEMVKRSETVLVVAGAEKLTSSALARICPITDVAVIVTDTAADPESVAALRDAGVEVDLV</sequence>
<dbReference type="RefSeq" id="WP_169591586.1">
    <property type="nucleotide sequence ID" value="NZ_VCQU01000009.1"/>
</dbReference>
<dbReference type="InterPro" id="IPR037171">
    <property type="entry name" value="NagB/RpiA_transferase-like"/>
</dbReference>
<dbReference type="InterPro" id="IPR014036">
    <property type="entry name" value="DeoR-like_C"/>
</dbReference>
<dbReference type="Pfam" id="PF08220">
    <property type="entry name" value="HTH_DeoR"/>
    <property type="match status" value="1"/>
</dbReference>
<dbReference type="EMBL" id="VCQU01000009">
    <property type="protein sequence ID" value="NMN98028.1"/>
    <property type="molecule type" value="Genomic_DNA"/>
</dbReference>
<dbReference type="InterPro" id="IPR001034">
    <property type="entry name" value="DeoR_HTH"/>
</dbReference>
<evidence type="ECO:0000259" key="4">
    <source>
        <dbReference type="PROSITE" id="PS51000"/>
    </source>
</evidence>
<dbReference type="SMART" id="SM01134">
    <property type="entry name" value="DeoRC"/>
    <property type="match status" value="1"/>
</dbReference>
<dbReference type="InterPro" id="IPR036390">
    <property type="entry name" value="WH_DNA-bd_sf"/>
</dbReference>
<reference evidence="5 6" key="2">
    <citation type="submission" date="2020-06" db="EMBL/GenBank/DDBJ databases">
        <title>Antribacter stalactiti gen. nov., sp. nov., a new member of the family Nacardiaceae isolated from a cave.</title>
        <authorList>
            <person name="Kim I.S."/>
        </authorList>
    </citation>
    <scope>NUCLEOTIDE SEQUENCE [LARGE SCALE GENOMIC DNA]</scope>
    <source>
        <strain evidence="5 6">YC2-7</strain>
    </source>
</reference>
<dbReference type="Gene3D" id="3.40.50.1360">
    <property type="match status" value="1"/>
</dbReference>
<dbReference type="InterPro" id="IPR018356">
    <property type="entry name" value="Tscrpt_reg_HTH_DeoR_CS"/>
</dbReference>
<comment type="caution">
    <text evidence="5">The sequence shown here is derived from an EMBL/GenBank/DDBJ whole genome shotgun (WGS) entry which is preliminary data.</text>
</comment>
<evidence type="ECO:0000256" key="2">
    <source>
        <dbReference type="ARBA" id="ARBA00023125"/>
    </source>
</evidence>
<dbReference type="PROSITE" id="PS00894">
    <property type="entry name" value="HTH_DEOR_1"/>
    <property type="match status" value="1"/>
</dbReference>
<keyword evidence="2" id="KW-0238">DNA-binding</keyword>
<evidence type="ECO:0000256" key="3">
    <source>
        <dbReference type="ARBA" id="ARBA00023163"/>
    </source>
</evidence>
<evidence type="ECO:0000313" key="6">
    <source>
        <dbReference type="Proteomes" id="UP000535543"/>
    </source>
</evidence>
<dbReference type="GO" id="GO:0003677">
    <property type="term" value="F:DNA binding"/>
    <property type="evidence" value="ECO:0007669"/>
    <property type="project" value="UniProtKB-KW"/>
</dbReference>
<dbReference type="InterPro" id="IPR050313">
    <property type="entry name" value="Carb_Metab_HTH_regulators"/>
</dbReference>
<dbReference type="SUPFAM" id="SSF46785">
    <property type="entry name" value="Winged helix' DNA-binding domain"/>
    <property type="match status" value="1"/>
</dbReference>
<name>A0A848KJL3_9NOCA</name>